<gene>
    <name evidence="1" type="ORF">NLG97_g5052</name>
</gene>
<comment type="caution">
    <text evidence="1">The sequence shown here is derived from an EMBL/GenBank/DDBJ whole genome shotgun (WGS) entry which is preliminary data.</text>
</comment>
<dbReference type="Proteomes" id="UP001148737">
    <property type="component" value="Unassembled WGS sequence"/>
</dbReference>
<accession>A0ACC1QTI4</accession>
<dbReference type="EMBL" id="JANAKD010000543">
    <property type="protein sequence ID" value="KAJ3492932.1"/>
    <property type="molecule type" value="Genomic_DNA"/>
</dbReference>
<keyword evidence="2" id="KW-1185">Reference proteome</keyword>
<evidence type="ECO:0000313" key="1">
    <source>
        <dbReference type="EMBL" id="KAJ3492932.1"/>
    </source>
</evidence>
<organism evidence="1 2">
    <name type="scientific">Lecanicillium saksenae</name>
    <dbReference type="NCBI Taxonomy" id="468837"/>
    <lineage>
        <taxon>Eukaryota</taxon>
        <taxon>Fungi</taxon>
        <taxon>Dikarya</taxon>
        <taxon>Ascomycota</taxon>
        <taxon>Pezizomycotina</taxon>
        <taxon>Sordariomycetes</taxon>
        <taxon>Hypocreomycetidae</taxon>
        <taxon>Hypocreales</taxon>
        <taxon>Cordycipitaceae</taxon>
        <taxon>Lecanicillium</taxon>
    </lineage>
</organism>
<evidence type="ECO:0000313" key="2">
    <source>
        <dbReference type="Proteomes" id="UP001148737"/>
    </source>
</evidence>
<protein>
    <submittedName>
        <fullName evidence="1">Uncharacterized protein</fullName>
    </submittedName>
</protein>
<reference evidence="1" key="1">
    <citation type="submission" date="2022-07" db="EMBL/GenBank/DDBJ databases">
        <title>Genome Sequence of Lecanicillium saksenae.</title>
        <authorList>
            <person name="Buettner E."/>
        </authorList>
    </citation>
    <scope>NUCLEOTIDE SEQUENCE</scope>
    <source>
        <strain evidence="1">VT-O1</strain>
    </source>
</reference>
<sequence length="180" mass="19917">MVDSNGGITRRQLSFAQSPLGSGACGLVCDGRNAYRLATLMIQRPTKISDCESSGIEEQDGEAATGKLRREEREKSRLGTATRSGIDRKRKEKRVEKEQPATTTLAATLDGTYEGVMSGMESWGRVEGEGGANRNAFRYEMREKTSMEKTSSKKPRRIWRGGDGGTGDERRTTNDERGRF</sequence>
<name>A0ACC1QTI4_9HYPO</name>
<proteinExistence type="predicted"/>